<feature type="transmembrane region" description="Helical" evidence="2">
    <location>
        <begin position="68"/>
        <end position="86"/>
    </location>
</feature>
<evidence type="ECO:0000256" key="1">
    <source>
        <dbReference type="SAM" id="MobiDB-lite"/>
    </source>
</evidence>
<feature type="region of interest" description="Disordered" evidence="1">
    <location>
        <begin position="141"/>
        <end position="164"/>
    </location>
</feature>
<reference evidence="3 4" key="1">
    <citation type="submission" date="2016-10" db="EMBL/GenBank/DDBJ databases">
        <authorList>
            <person name="de Groot N.N."/>
        </authorList>
    </citation>
    <scope>NUCLEOTIDE SEQUENCE [LARGE SCALE GENOMIC DNA]</scope>
    <source>
        <strain evidence="3 4">DSM 43794</strain>
    </source>
</reference>
<evidence type="ECO:0000313" key="3">
    <source>
        <dbReference type="EMBL" id="SDR15127.1"/>
    </source>
</evidence>
<dbReference type="AlphaFoldDB" id="A0A1H1GPL9"/>
<evidence type="ECO:0008006" key="5">
    <source>
        <dbReference type="Google" id="ProtNLM"/>
    </source>
</evidence>
<gene>
    <name evidence="3" type="ORF">SAMN04489764_3729</name>
</gene>
<proteinExistence type="predicted"/>
<dbReference type="EMBL" id="FNKK01000002">
    <property type="protein sequence ID" value="SDR15127.1"/>
    <property type="molecule type" value="Genomic_DNA"/>
</dbReference>
<dbReference type="OrthoDB" id="3544084at2"/>
<keyword evidence="2" id="KW-1133">Transmembrane helix</keyword>
<dbReference type="RefSeq" id="WP_093260518.1">
    <property type="nucleotide sequence ID" value="NZ_FNKK01000002.1"/>
</dbReference>
<feature type="transmembrane region" description="Helical" evidence="2">
    <location>
        <begin position="42"/>
        <end position="61"/>
    </location>
</feature>
<dbReference type="InterPro" id="IPR036259">
    <property type="entry name" value="MFS_trans_sf"/>
</dbReference>
<protein>
    <recommendedName>
        <fullName evidence="5">Tryptophan-associated transmembrane protein (Trp_oprn_chp)</fullName>
    </recommendedName>
</protein>
<feature type="transmembrane region" description="Helical" evidence="2">
    <location>
        <begin position="114"/>
        <end position="134"/>
    </location>
</feature>
<keyword evidence="2" id="KW-0472">Membrane</keyword>
<name>A0A1H1GPL9_9ACTN</name>
<sequence>MRHVLGFLVGVVVTAVLLFGGGWAVQQATAHAAVPDAVEGARLWIALGAMAGVGLVFGVVAATRISPMAAFVPSMTLLSWTVVYALDMDRALSLIPDDPSMHELLRQAGEGQRVLLTTGVLAMLGVALFVPVLLPSRWVREEPDDDEEEDYDEDDYGAAGPRYG</sequence>
<keyword evidence="2" id="KW-0812">Transmembrane</keyword>
<dbReference type="STRING" id="35622.SAMN04489764_3729"/>
<dbReference type="Proteomes" id="UP000217103">
    <property type="component" value="Unassembled WGS sequence"/>
</dbReference>
<organism evidence="3 4">
    <name type="scientific">Thermostaphylospora chromogena</name>
    <dbReference type="NCBI Taxonomy" id="35622"/>
    <lineage>
        <taxon>Bacteria</taxon>
        <taxon>Bacillati</taxon>
        <taxon>Actinomycetota</taxon>
        <taxon>Actinomycetes</taxon>
        <taxon>Streptosporangiales</taxon>
        <taxon>Thermomonosporaceae</taxon>
        <taxon>Thermostaphylospora</taxon>
    </lineage>
</organism>
<keyword evidence="4" id="KW-1185">Reference proteome</keyword>
<evidence type="ECO:0000313" key="4">
    <source>
        <dbReference type="Proteomes" id="UP000217103"/>
    </source>
</evidence>
<evidence type="ECO:0000256" key="2">
    <source>
        <dbReference type="SAM" id="Phobius"/>
    </source>
</evidence>
<feature type="compositionally biased region" description="Acidic residues" evidence="1">
    <location>
        <begin position="142"/>
        <end position="156"/>
    </location>
</feature>
<dbReference type="SUPFAM" id="SSF103473">
    <property type="entry name" value="MFS general substrate transporter"/>
    <property type="match status" value="1"/>
</dbReference>
<accession>A0A1H1GPL9</accession>